<evidence type="ECO:0000256" key="1">
    <source>
        <dbReference type="ARBA" id="ARBA00001968"/>
    </source>
</evidence>
<dbReference type="Gene3D" id="3.50.30.40">
    <property type="entry name" value="Ribonuclease E inhibitor RraA/RraA-like"/>
    <property type="match status" value="1"/>
</dbReference>
<evidence type="ECO:0000313" key="7">
    <source>
        <dbReference type="Proteomes" id="UP000295525"/>
    </source>
</evidence>
<proteinExistence type="predicted"/>
<dbReference type="PANTHER" id="PTHR33254">
    <property type="entry name" value="4-HYDROXY-4-METHYL-2-OXOGLUTARATE ALDOLASE 3-RELATED"/>
    <property type="match status" value="1"/>
</dbReference>
<dbReference type="AlphaFoldDB" id="A0A4R3LUP6"/>
<accession>A0A4R3LUP6</accession>
<dbReference type="Proteomes" id="UP000295525">
    <property type="component" value="Unassembled WGS sequence"/>
</dbReference>
<keyword evidence="5" id="KW-0460">Magnesium</keyword>
<dbReference type="InterPro" id="IPR005493">
    <property type="entry name" value="RraA/RraA-like"/>
</dbReference>
<keyword evidence="5" id="KW-0479">Metal-binding</keyword>
<dbReference type="CDD" id="cd16841">
    <property type="entry name" value="RraA_family"/>
    <property type="match status" value="1"/>
</dbReference>
<dbReference type="SUPFAM" id="SSF89562">
    <property type="entry name" value="RraA-like"/>
    <property type="match status" value="1"/>
</dbReference>
<dbReference type="EMBL" id="SMAJ01000015">
    <property type="protein sequence ID" value="TCT03369.1"/>
    <property type="molecule type" value="Genomic_DNA"/>
</dbReference>
<dbReference type="PANTHER" id="PTHR33254:SF4">
    <property type="entry name" value="4-HYDROXY-4-METHYL-2-OXOGLUTARATE ALDOLASE 3-RELATED"/>
    <property type="match status" value="1"/>
</dbReference>
<evidence type="ECO:0000256" key="3">
    <source>
        <dbReference type="ARBA" id="ARBA00029596"/>
    </source>
</evidence>
<dbReference type="OrthoDB" id="8969658at2"/>
<reference evidence="6 7" key="1">
    <citation type="submission" date="2019-03" db="EMBL/GenBank/DDBJ databases">
        <title>Genomic Encyclopedia of Type Strains, Phase IV (KMG-IV): sequencing the most valuable type-strain genomes for metagenomic binning, comparative biology and taxonomic classification.</title>
        <authorList>
            <person name="Goeker M."/>
        </authorList>
    </citation>
    <scope>NUCLEOTIDE SEQUENCE [LARGE SCALE GENOMIC DNA]</scope>
    <source>
        <strain evidence="6 7">DSM 24591</strain>
    </source>
</reference>
<feature type="binding site" evidence="5">
    <location>
        <begin position="93"/>
        <end position="96"/>
    </location>
    <ligand>
        <name>substrate</name>
    </ligand>
</feature>
<comment type="caution">
    <text evidence="6">The sequence shown here is derived from an EMBL/GenBank/DDBJ whole genome shotgun (WGS) entry which is preliminary data.</text>
</comment>
<evidence type="ECO:0000256" key="2">
    <source>
        <dbReference type="ARBA" id="ARBA00016549"/>
    </source>
</evidence>
<gene>
    <name evidence="6" type="ORF">EDC26_11526</name>
</gene>
<dbReference type="InterPro" id="IPR036704">
    <property type="entry name" value="RraA/RraA-like_sf"/>
</dbReference>
<dbReference type="Pfam" id="PF03737">
    <property type="entry name" value="RraA-like"/>
    <property type="match status" value="1"/>
</dbReference>
<feature type="binding site" evidence="5">
    <location>
        <position position="116"/>
    </location>
    <ligand>
        <name>Mg(2+)</name>
        <dbReference type="ChEBI" id="CHEBI:18420"/>
    </ligand>
</feature>
<sequence>MYTLKPLPPQIEPSRLNLLARAEPATIGHFLHTGFMDPEIRALFSQKRIAGTAVTIRCPGLDGTIMHYAMGQARRGDILVIDRCGDHRHAALGGALAYAARAAGIAGIIVDGMVTDIGELRQLGMPVWARGLSAITIKLLELSGDFCCPIACGGLAVNPGDAILADENGILVLPPSSIESSANKAIKLQADEKNILARIDAGEKYPDIFGTTAIINSHLAPE</sequence>
<evidence type="ECO:0000256" key="5">
    <source>
        <dbReference type="PIRSR" id="PIRSR605493-1"/>
    </source>
</evidence>
<comment type="cofactor">
    <cofactor evidence="5">
        <name>Mg(2+)</name>
        <dbReference type="ChEBI" id="CHEBI:18420"/>
    </cofactor>
</comment>
<comment type="cofactor">
    <cofactor evidence="1">
        <name>a divalent metal cation</name>
        <dbReference type="ChEBI" id="CHEBI:60240"/>
    </cofactor>
</comment>
<keyword evidence="7" id="KW-1185">Reference proteome</keyword>
<dbReference type="RefSeq" id="WP_132584449.1">
    <property type="nucleotide sequence ID" value="NZ_SMAJ01000015.1"/>
</dbReference>
<name>A0A4R3LUP6_9BURK</name>
<organism evidence="6 7">
    <name type="scientific">Paralcaligenes ureilyticus</name>
    <dbReference type="NCBI Taxonomy" id="627131"/>
    <lineage>
        <taxon>Bacteria</taxon>
        <taxon>Pseudomonadati</taxon>
        <taxon>Pseudomonadota</taxon>
        <taxon>Betaproteobacteria</taxon>
        <taxon>Burkholderiales</taxon>
        <taxon>Alcaligenaceae</taxon>
        <taxon>Paralcaligenes</taxon>
    </lineage>
</organism>
<dbReference type="GO" id="GO:0046872">
    <property type="term" value="F:metal ion binding"/>
    <property type="evidence" value="ECO:0007669"/>
    <property type="project" value="UniProtKB-KW"/>
</dbReference>
<protein>
    <recommendedName>
        <fullName evidence="2">Putative 4-hydroxy-4-methyl-2-oxoglutarate aldolase</fullName>
    </recommendedName>
    <alternativeName>
        <fullName evidence="3">Regulator of ribonuclease activity homolog</fullName>
    </alternativeName>
    <alternativeName>
        <fullName evidence="4">RraA-like protein</fullName>
    </alternativeName>
</protein>
<evidence type="ECO:0000313" key="6">
    <source>
        <dbReference type="EMBL" id="TCT03369.1"/>
    </source>
</evidence>
<evidence type="ECO:0000256" key="4">
    <source>
        <dbReference type="ARBA" id="ARBA00030169"/>
    </source>
</evidence>